<sequence>MSLKSIALFLNAITPPPLDGKPNQFRRGILRSSHGPFRPISAKFSLEWVLNPTTKASYVDDPVRSTFDSYKIGFKLLYWRDLPSLLP</sequence>
<accession>A0AAV4D7B6</accession>
<proteinExistence type="predicted"/>
<evidence type="ECO:0000313" key="2">
    <source>
        <dbReference type="Proteomes" id="UP000735302"/>
    </source>
</evidence>
<evidence type="ECO:0000313" key="1">
    <source>
        <dbReference type="EMBL" id="GFO40068.1"/>
    </source>
</evidence>
<dbReference type="AlphaFoldDB" id="A0AAV4D7B6"/>
<gene>
    <name evidence="1" type="ORF">PoB_006657300</name>
</gene>
<name>A0AAV4D7B6_9GAST</name>
<dbReference type="EMBL" id="BLXT01007574">
    <property type="protein sequence ID" value="GFO40068.1"/>
    <property type="molecule type" value="Genomic_DNA"/>
</dbReference>
<dbReference type="Proteomes" id="UP000735302">
    <property type="component" value="Unassembled WGS sequence"/>
</dbReference>
<protein>
    <submittedName>
        <fullName evidence="1">Uncharacterized protein</fullName>
    </submittedName>
</protein>
<comment type="caution">
    <text evidence="1">The sequence shown here is derived from an EMBL/GenBank/DDBJ whole genome shotgun (WGS) entry which is preliminary data.</text>
</comment>
<organism evidence="1 2">
    <name type="scientific">Plakobranchus ocellatus</name>
    <dbReference type="NCBI Taxonomy" id="259542"/>
    <lineage>
        <taxon>Eukaryota</taxon>
        <taxon>Metazoa</taxon>
        <taxon>Spiralia</taxon>
        <taxon>Lophotrochozoa</taxon>
        <taxon>Mollusca</taxon>
        <taxon>Gastropoda</taxon>
        <taxon>Heterobranchia</taxon>
        <taxon>Euthyneura</taxon>
        <taxon>Panpulmonata</taxon>
        <taxon>Sacoglossa</taxon>
        <taxon>Placobranchoidea</taxon>
        <taxon>Plakobranchidae</taxon>
        <taxon>Plakobranchus</taxon>
    </lineage>
</organism>
<reference evidence="1 2" key="1">
    <citation type="journal article" date="2021" name="Elife">
        <title>Chloroplast acquisition without the gene transfer in kleptoplastic sea slugs, Plakobranchus ocellatus.</title>
        <authorList>
            <person name="Maeda T."/>
            <person name="Takahashi S."/>
            <person name="Yoshida T."/>
            <person name="Shimamura S."/>
            <person name="Takaki Y."/>
            <person name="Nagai Y."/>
            <person name="Toyoda A."/>
            <person name="Suzuki Y."/>
            <person name="Arimoto A."/>
            <person name="Ishii H."/>
            <person name="Satoh N."/>
            <person name="Nishiyama T."/>
            <person name="Hasebe M."/>
            <person name="Maruyama T."/>
            <person name="Minagawa J."/>
            <person name="Obokata J."/>
            <person name="Shigenobu S."/>
        </authorList>
    </citation>
    <scope>NUCLEOTIDE SEQUENCE [LARGE SCALE GENOMIC DNA]</scope>
</reference>
<keyword evidence="2" id="KW-1185">Reference proteome</keyword>